<evidence type="ECO:0000256" key="2">
    <source>
        <dbReference type="ARBA" id="ARBA00008255"/>
    </source>
</evidence>
<dbReference type="PANTHER" id="PTHR39342:SF1">
    <property type="entry name" value="UPF0283 MEMBRANE PROTEIN YCJF"/>
    <property type="match status" value="1"/>
</dbReference>
<evidence type="ECO:0000256" key="7">
    <source>
        <dbReference type="ARBA" id="ARBA00023136"/>
    </source>
</evidence>
<feature type="region of interest" description="Disordered" evidence="8">
    <location>
        <begin position="19"/>
        <end position="74"/>
    </location>
</feature>
<protein>
    <submittedName>
        <fullName evidence="10">TIGR01620 family protein</fullName>
    </submittedName>
</protein>
<dbReference type="PANTHER" id="PTHR39342">
    <property type="entry name" value="UPF0283 MEMBRANE PROTEIN YCJF"/>
    <property type="match status" value="1"/>
</dbReference>
<evidence type="ECO:0000256" key="6">
    <source>
        <dbReference type="ARBA" id="ARBA00022989"/>
    </source>
</evidence>
<dbReference type="RefSeq" id="WP_111343231.1">
    <property type="nucleotide sequence ID" value="NZ_QHHQ01000001.1"/>
</dbReference>
<dbReference type="AlphaFoldDB" id="A0A8B2NYZ9"/>
<evidence type="ECO:0000256" key="5">
    <source>
        <dbReference type="ARBA" id="ARBA00022692"/>
    </source>
</evidence>
<evidence type="ECO:0000256" key="9">
    <source>
        <dbReference type="SAM" id="Phobius"/>
    </source>
</evidence>
<evidence type="ECO:0000313" key="11">
    <source>
        <dbReference type="Proteomes" id="UP000249590"/>
    </source>
</evidence>
<sequence>MNKRRPIVFDIDEVEFDDEAFEPEAPEVEAFEPLPEREAEPEPAAASPTGGRRSGRRGRREADPINEPESRAAPVVTPAPLRRRRRWSWLSVFTVGISGLAALALSISLYAFVEDLLARIPALGWLAAVLTALVVVGLFGMVLREWLAIRHLKQIENLRRRADEAVATDDPADARDVLADLIDLYGDRPATARGRKALKSHMREVIDGRDLIALGEREVLSPLDRQATTQIVASARRVAAVTALSPRALVDIAYVVFAALSLVRQIAMIYGGRPGTLGFLRVLRHAIAHLAVTGGMAATDSLIGEVIGKGIAAKLSARLGEGIVNGLMTARLGLAALDVLRPLPFHGTRRPRINDVMAEIAKIAPKDDR</sequence>
<name>A0A8B2NYZ9_9HYPH</name>
<keyword evidence="6 9" id="KW-1133">Transmembrane helix</keyword>
<gene>
    <name evidence="10" type="ORF">DLJ53_06280</name>
</gene>
<dbReference type="OrthoDB" id="9816060at2"/>
<feature type="compositionally biased region" description="Acidic residues" evidence="8">
    <location>
        <begin position="19"/>
        <end position="30"/>
    </location>
</feature>
<evidence type="ECO:0000256" key="8">
    <source>
        <dbReference type="SAM" id="MobiDB-lite"/>
    </source>
</evidence>
<comment type="caution">
    <text evidence="10">The sequence shown here is derived from an EMBL/GenBank/DDBJ whole genome shotgun (WGS) entry which is preliminary data.</text>
</comment>
<evidence type="ECO:0000256" key="1">
    <source>
        <dbReference type="ARBA" id="ARBA00004429"/>
    </source>
</evidence>
<dbReference type="Pfam" id="PF05128">
    <property type="entry name" value="DUF697"/>
    <property type="match status" value="1"/>
</dbReference>
<dbReference type="Proteomes" id="UP000249590">
    <property type="component" value="Unassembled WGS sequence"/>
</dbReference>
<keyword evidence="7 9" id="KW-0472">Membrane</keyword>
<organism evidence="10 11">
    <name type="scientific">Acuticoccus sediminis</name>
    <dbReference type="NCBI Taxonomy" id="2184697"/>
    <lineage>
        <taxon>Bacteria</taxon>
        <taxon>Pseudomonadati</taxon>
        <taxon>Pseudomonadota</taxon>
        <taxon>Alphaproteobacteria</taxon>
        <taxon>Hyphomicrobiales</taxon>
        <taxon>Amorphaceae</taxon>
        <taxon>Acuticoccus</taxon>
    </lineage>
</organism>
<evidence type="ECO:0000256" key="4">
    <source>
        <dbReference type="ARBA" id="ARBA00022519"/>
    </source>
</evidence>
<dbReference type="InterPro" id="IPR006507">
    <property type="entry name" value="UPF0283"/>
</dbReference>
<keyword evidence="11" id="KW-1185">Reference proteome</keyword>
<keyword evidence="4" id="KW-0997">Cell inner membrane</keyword>
<accession>A0A8B2NYZ9</accession>
<dbReference type="GO" id="GO:0005886">
    <property type="term" value="C:plasma membrane"/>
    <property type="evidence" value="ECO:0007669"/>
    <property type="project" value="UniProtKB-SubCell"/>
</dbReference>
<comment type="similarity">
    <text evidence="2">Belongs to the UPF0283 family.</text>
</comment>
<reference evidence="10 11" key="1">
    <citation type="submission" date="2018-05" db="EMBL/GenBank/DDBJ databases">
        <title>Acuticoccus sediminis sp. nov., isolated from deep-sea sediment of Indian Ocean.</title>
        <authorList>
            <person name="Liu X."/>
            <person name="Lai Q."/>
            <person name="Du Y."/>
            <person name="Sun F."/>
            <person name="Zhang X."/>
            <person name="Wang S."/>
            <person name="Shao Z."/>
        </authorList>
    </citation>
    <scope>NUCLEOTIDE SEQUENCE [LARGE SCALE GENOMIC DNA]</scope>
    <source>
        <strain evidence="10 11">PTG4-2</strain>
    </source>
</reference>
<feature type="transmembrane region" description="Helical" evidence="9">
    <location>
        <begin position="89"/>
        <end position="113"/>
    </location>
</feature>
<keyword evidence="5 9" id="KW-0812">Transmembrane</keyword>
<comment type="subcellular location">
    <subcellularLocation>
        <location evidence="1">Cell inner membrane</location>
        <topology evidence="1">Multi-pass membrane protein</topology>
    </subcellularLocation>
</comment>
<dbReference type="EMBL" id="QHHQ01000001">
    <property type="protein sequence ID" value="RAI04061.1"/>
    <property type="molecule type" value="Genomic_DNA"/>
</dbReference>
<feature type="transmembrane region" description="Helical" evidence="9">
    <location>
        <begin position="125"/>
        <end position="143"/>
    </location>
</feature>
<dbReference type="InterPro" id="IPR021147">
    <property type="entry name" value="DUF697"/>
</dbReference>
<keyword evidence="3" id="KW-1003">Cell membrane</keyword>
<dbReference type="NCBIfam" id="TIGR01620">
    <property type="entry name" value="hyp_HI0043"/>
    <property type="match status" value="1"/>
</dbReference>
<evidence type="ECO:0000256" key="3">
    <source>
        <dbReference type="ARBA" id="ARBA00022475"/>
    </source>
</evidence>
<feature type="compositionally biased region" description="Low complexity" evidence="8">
    <location>
        <begin position="42"/>
        <end position="51"/>
    </location>
</feature>
<evidence type="ECO:0000313" key="10">
    <source>
        <dbReference type="EMBL" id="RAI04061.1"/>
    </source>
</evidence>
<proteinExistence type="inferred from homology"/>